<dbReference type="STRING" id="39946.A2YHV7"/>
<proteinExistence type="predicted"/>
<gene>
    <name evidence="1" type="ORF">OsI_24780</name>
</gene>
<dbReference type="AlphaFoldDB" id="A2YHV7"/>
<sequence>MTAFVYLLLPETKGLPIEQVGKLWARHWFWRRFVVLDSGDGEEEGRAINADKLGTIKSAVQITDRNYMDD</sequence>
<organism evidence="1 2">
    <name type="scientific">Oryza sativa subsp. indica</name>
    <name type="common">Rice</name>
    <dbReference type="NCBI Taxonomy" id="39946"/>
    <lineage>
        <taxon>Eukaryota</taxon>
        <taxon>Viridiplantae</taxon>
        <taxon>Streptophyta</taxon>
        <taxon>Embryophyta</taxon>
        <taxon>Tracheophyta</taxon>
        <taxon>Spermatophyta</taxon>
        <taxon>Magnoliopsida</taxon>
        <taxon>Liliopsida</taxon>
        <taxon>Poales</taxon>
        <taxon>Poaceae</taxon>
        <taxon>BOP clade</taxon>
        <taxon>Oryzoideae</taxon>
        <taxon>Oryzeae</taxon>
        <taxon>Oryzinae</taxon>
        <taxon>Oryza</taxon>
        <taxon>Oryza sativa</taxon>
    </lineage>
</organism>
<protein>
    <submittedName>
        <fullName evidence="1">Uncharacterized protein</fullName>
    </submittedName>
</protein>
<evidence type="ECO:0000313" key="2">
    <source>
        <dbReference type="Proteomes" id="UP000007015"/>
    </source>
</evidence>
<name>A2YHV7_ORYSI</name>
<evidence type="ECO:0000313" key="1">
    <source>
        <dbReference type="EMBL" id="EAZ02668.1"/>
    </source>
</evidence>
<dbReference type="Proteomes" id="UP000007015">
    <property type="component" value="Chromosome 7"/>
</dbReference>
<dbReference type="HOGENOM" id="CLU_2762308_0_0_1"/>
<dbReference type="EMBL" id="CM000132">
    <property type="protein sequence ID" value="EAZ02668.1"/>
    <property type="molecule type" value="Genomic_DNA"/>
</dbReference>
<dbReference type="Gramene" id="BGIOSGA025095-TA">
    <property type="protein sequence ID" value="BGIOSGA025095-PA"/>
    <property type="gene ID" value="BGIOSGA025095"/>
</dbReference>
<reference evidence="1 2" key="1">
    <citation type="journal article" date="2005" name="PLoS Biol.">
        <title>The genomes of Oryza sativa: a history of duplications.</title>
        <authorList>
            <person name="Yu J."/>
            <person name="Wang J."/>
            <person name="Lin W."/>
            <person name="Li S."/>
            <person name="Li H."/>
            <person name="Zhou J."/>
            <person name="Ni P."/>
            <person name="Dong W."/>
            <person name="Hu S."/>
            <person name="Zeng C."/>
            <person name="Zhang J."/>
            <person name="Zhang Y."/>
            <person name="Li R."/>
            <person name="Xu Z."/>
            <person name="Li S."/>
            <person name="Li X."/>
            <person name="Zheng H."/>
            <person name="Cong L."/>
            <person name="Lin L."/>
            <person name="Yin J."/>
            <person name="Geng J."/>
            <person name="Li G."/>
            <person name="Shi J."/>
            <person name="Liu J."/>
            <person name="Lv H."/>
            <person name="Li J."/>
            <person name="Wang J."/>
            <person name="Deng Y."/>
            <person name="Ran L."/>
            <person name="Shi X."/>
            <person name="Wang X."/>
            <person name="Wu Q."/>
            <person name="Li C."/>
            <person name="Ren X."/>
            <person name="Wang J."/>
            <person name="Wang X."/>
            <person name="Li D."/>
            <person name="Liu D."/>
            <person name="Zhang X."/>
            <person name="Ji Z."/>
            <person name="Zhao W."/>
            <person name="Sun Y."/>
            <person name="Zhang Z."/>
            <person name="Bao J."/>
            <person name="Han Y."/>
            <person name="Dong L."/>
            <person name="Ji J."/>
            <person name="Chen P."/>
            <person name="Wu S."/>
            <person name="Liu J."/>
            <person name="Xiao Y."/>
            <person name="Bu D."/>
            <person name="Tan J."/>
            <person name="Yang L."/>
            <person name="Ye C."/>
            <person name="Zhang J."/>
            <person name="Xu J."/>
            <person name="Zhou Y."/>
            <person name="Yu Y."/>
            <person name="Zhang B."/>
            <person name="Zhuang S."/>
            <person name="Wei H."/>
            <person name="Liu B."/>
            <person name="Lei M."/>
            <person name="Yu H."/>
            <person name="Li Y."/>
            <person name="Xu H."/>
            <person name="Wei S."/>
            <person name="He X."/>
            <person name="Fang L."/>
            <person name="Zhang Z."/>
            <person name="Zhang Y."/>
            <person name="Huang X."/>
            <person name="Su Z."/>
            <person name="Tong W."/>
            <person name="Li J."/>
            <person name="Tong Z."/>
            <person name="Li S."/>
            <person name="Ye J."/>
            <person name="Wang L."/>
            <person name="Fang L."/>
            <person name="Lei T."/>
            <person name="Chen C."/>
            <person name="Chen H."/>
            <person name="Xu Z."/>
            <person name="Li H."/>
            <person name="Huang H."/>
            <person name="Zhang F."/>
            <person name="Xu H."/>
            <person name="Li N."/>
            <person name="Zhao C."/>
            <person name="Li S."/>
            <person name="Dong L."/>
            <person name="Huang Y."/>
            <person name="Li L."/>
            <person name="Xi Y."/>
            <person name="Qi Q."/>
            <person name="Li W."/>
            <person name="Zhang B."/>
            <person name="Hu W."/>
            <person name="Zhang Y."/>
            <person name="Tian X."/>
            <person name="Jiao Y."/>
            <person name="Liang X."/>
            <person name="Jin J."/>
            <person name="Gao L."/>
            <person name="Zheng W."/>
            <person name="Hao B."/>
            <person name="Liu S."/>
            <person name="Wang W."/>
            <person name="Yuan L."/>
            <person name="Cao M."/>
            <person name="McDermott J."/>
            <person name="Samudrala R."/>
            <person name="Wang J."/>
            <person name="Wong G.K."/>
            <person name="Yang H."/>
        </authorList>
    </citation>
    <scope>NUCLEOTIDE SEQUENCE [LARGE SCALE GENOMIC DNA]</scope>
    <source>
        <strain evidence="2">cv. 93-11</strain>
    </source>
</reference>
<accession>A2YHV7</accession>
<keyword evidence="2" id="KW-1185">Reference proteome</keyword>